<dbReference type="PROSITE" id="PS50893">
    <property type="entry name" value="ABC_TRANSPORTER_2"/>
    <property type="match status" value="1"/>
</dbReference>
<dbReference type="CDD" id="cd03230">
    <property type="entry name" value="ABC_DR_subfamily_A"/>
    <property type="match status" value="1"/>
</dbReference>
<evidence type="ECO:0000313" key="6">
    <source>
        <dbReference type="EMBL" id="EHQ90872.1"/>
    </source>
</evidence>
<gene>
    <name evidence="6" type="ORF">DesyoDRAFT_3890</name>
</gene>
<dbReference type="PANTHER" id="PTHR42711:SF5">
    <property type="entry name" value="ABC TRANSPORTER ATP-BINDING PROTEIN NATA"/>
    <property type="match status" value="1"/>
</dbReference>
<feature type="domain" description="ABC transporter" evidence="5">
    <location>
        <begin position="2"/>
        <end position="230"/>
    </location>
</feature>
<dbReference type="HOGENOM" id="CLU_000604_1_2_9"/>
<dbReference type="GO" id="GO:0016887">
    <property type="term" value="F:ATP hydrolysis activity"/>
    <property type="evidence" value="ECO:0007669"/>
    <property type="project" value="InterPro"/>
</dbReference>
<dbReference type="SMART" id="SM00382">
    <property type="entry name" value="AAA"/>
    <property type="match status" value="1"/>
</dbReference>
<dbReference type="SUPFAM" id="SSF52540">
    <property type="entry name" value="P-loop containing nucleoside triphosphate hydrolases"/>
    <property type="match status" value="1"/>
</dbReference>
<sequence length="292" mass="33294">MIEVEGLTKVYRQEGRGIWDISFQVEPGTAFGFLGPNGAGKTTTIRLLMGFLKPDSGRVTINGLDCWREKTEVKKIVSYLPGELHFIENLTGEDFLDLIAGMHGDGLQIKKKRGYLSGVFELDLKILIRKMSKGMKQKLGIIAALMLDADVLILDEPTSGLDPLMQNVFLELILEEKKKGKTLFMSSHQFSEIERSCEQVGMIREGKLLTVQSISQLREAEYQTFEIEVESDEDVALLNESPFDLIPIKKNCFMVRVAGELDTLWLILGQVRVKRFREHFMELEEAFMDYYR</sequence>
<dbReference type="Proteomes" id="UP000005104">
    <property type="component" value="Chromosome"/>
</dbReference>
<keyword evidence="4" id="KW-0067">ATP-binding</keyword>
<dbReference type="InterPro" id="IPR050763">
    <property type="entry name" value="ABC_transporter_ATP-binding"/>
</dbReference>
<keyword evidence="7" id="KW-1185">Reference proteome</keyword>
<dbReference type="Gene3D" id="3.40.50.300">
    <property type="entry name" value="P-loop containing nucleotide triphosphate hydrolases"/>
    <property type="match status" value="1"/>
</dbReference>
<proteinExistence type="inferred from homology"/>
<dbReference type="OrthoDB" id="9804819at2"/>
<dbReference type="STRING" id="768710.DesyoDRAFT_3890"/>
<dbReference type="AlphaFoldDB" id="H5XX04"/>
<evidence type="ECO:0000256" key="4">
    <source>
        <dbReference type="ARBA" id="ARBA00022840"/>
    </source>
</evidence>
<dbReference type="Pfam" id="PF00005">
    <property type="entry name" value="ABC_tran"/>
    <property type="match status" value="1"/>
</dbReference>
<organism evidence="6 7">
    <name type="scientific">Desulfosporosinus youngiae DSM 17734</name>
    <dbReference type="NCBI Taxonomy" id="768710"/>
    <lineage>
        <taxon>Bacteria</taxon>
        <taxon>Bacillati</taxon>
        <taxon>Bacillota</taxon>
        <taxon>Clostridia</taxon>
        <taxon>Eubacteriales</taxon>
        <taxon>Desulfitobacteriaceae</taxon>
        <taxon>Desulfosporosinus</taxon>
    </lineage>
</organism>
<evidence type="ECO:0000256" key="2">
    <source>
        <dbReference type="ARBA" id="ARBA00022448"/>
    </source>
</evidence>
<name>H5XX04_9FIRM</name>
<reference evidence="6 7" key="1">
    <citation type="submission" date="2011-11" db="EMBL/GenBank/DDBJ databases">
        <title>The Noncontiguous Finished genome of Desulfosporosinus youngiae DSM 17734.</title>
        <authorList>
            <consortium name="US DOE Joint Genome Institute (JGI-PGF)"/>
            <person name="Lucas S."/>
            <person name="Han J."/>
            <person name="Lapidus A."/>
            <person name="Cheng J.-F."/>
            <person name="Goodwin L."/>
            <person name="Pitluck S."/>
            <person name="Peters L."/>
            <person name="Ovchinnikova G."/>
            <person name="Lu M."/>
            <person name="Land M.L."/>
            <person name="Hauser L."/>
            <person name="Pester M."/>
            <person name="Spring S."/>
            <person name="Ollivier B."/>
            <person name="Rattei T."/>
            <person name="Klenk H.-P."/>
            <person name="Wagner M."/>
            <person name="Loy A."/>
            <person name="Woyke T.J."/>
        </authorList>
    </citation>
    <scope>NUCLEOTIDE SEQUENCE [LARGE SCALE GENOMIC DNA]</scope>
    <source>
        <strain evidence="6 7">DSM 17734</strain>
    </source>
</reference>
<dbReference type="GO" id="GO:0005524">
    <property type="term" value="F:ATP binding"/>
    <property type="evidence" value="ECO:0007669"/>
    <property type="project" value="UniProtKB-KW"/>
</dbReference>
<evidence type="ECO:0000256" key="1">
    <source>
        <dbReference type="ARBA" id="ARBA00005417"/>
    </source>
</evidence>
<evidence type="ECO:0000313" key="7">
    <source>
        <dbReference type="Proteomes" id="UP000005104"/>
    </source>
</evidence>
<protein>
    <submittedName>
        <fullName evidence="6">ABC-type multidrug transport system, ATPase component</fullName>
    </submittedName>
</protein>
<dbReference type="EMBL" id="CM001441">
    <property type="protein sequence ID" value="EHQ90872.1"/>
    <property type="molecule type" value="Genomic_DNA"/>
</dbReference>
<dbReference type="PANTHER" id="PTHR42711">
    <property type="entry name" value="ABC TRANSPORTER ATP-BINDING PROTEIN"/>
    <property type="match status" value="1"/>
</dbReference>
<dbReference type="InterPro" id="IPR017871">
    <property type="entry name" value="ABC_transporter-like_CS"/>
</dbReference>
<dbReference type="eggNOG" id="COG1131">
    <property type="taxonomic scope" value="Bacteria"/>
</dbReference>
<dbReference type="InterPro" id="IPR003439">
    <property type="entry name" value="ABC_transporter-like_ATP-bd"/>
</dbReference>
<dbReference type="InterPro" id="IPR027417">
    <property type="entry name" value="P-loop_NTPase"/>
</dbReference>
<evidence type="ECO:0000259" key="5">
    <source>
        <dbReference type="PROSITE" id="PS50893"/>
    </source>
</evidence>
<keyword evidence="2" id="KW-0813">Transport</keyword>
<keyword evidence="3" id="KW-0547">Nucleotide-binding</keyword>
<dbReference type="RefSeq" id="WP_007785495.1">
    <property type="nucleotide sequence ID" value="NZ_CM001441.1"/>
</dbReference>
<accession>H5XX04</accession>
<dbReference type="PROSITE" id="PS00211">
    <property type="entry name" value="ABC_TRANSPORTER_1"/>
    <property type="match status" value="1"/>
</dbReference>
<evidence type="ECO:0000256" key="3">
    <source>
        <dbReference type="ARBA" id="ARBA00022741"/>
    </source>
</evidence>
<dbReference type="InterPro" id="IPR003593">
    <property type="entry name" value="AAA+_ATPase"/>
</dbReference>
<comment type="similarity">
    <text evidence="1">Belongs to the ABC transporter superfamily.</text>
</comment>